<proteinExistence type="predicted"/>
<dbReference type="AlphaFoldDB" id="A0A9D2HC68"/>
<dbReference type="InterPro" id="IPR029024">
    <property type="entry name" value="TerB-like"/>
</dbReference>
<comment type="caution">
    <text evidence="1">The sequence shown here is derived from an EMBL/GenBank/DDBJ whole genome shotgun (WGS) entry which is preliminary data.</text>
</comment>
<dbReference type="SUPFAM" id="SSF158682">
    <property type="entry name" value="TerB-like"/>
    <property type="match status" value="1"/>
</dbReference>
<organism evidence="1 2">
    <name type="scientific">Candidatus Mailhella merdigallinarum</name>
    <dbReference type="NCBI Taxonomy" id="2838658"/>
    <lineage>
        <taxon>Bacteria</taxon>
        <taxon>Pseudomonadati</taxon>
        <taxon>Thermodesulfobacteriota</taxon>
        <taxon>Desulfovibrionia</taxon>
        <taxon>Desulfovibrionales</taxon>
        <taxon>Desulfovibrionaceae</taxon>
        <taxon>Mailhella</taxon>
    </lineage>
</organism>
<gene>
    <name evidence="1" type="ORF">H9962_04995</name>
</gene>
<reference evidence="1" key="1">
    <citation type="journal article" date="2021" name="PeerJ">
        <title>Extensive microbial diversity within the chicken gut microbiome revealed by metagenomics and culture.</title>
        <authorList>
            <person name="Gilroy R."/>
            <person name="Ravi A."/>
            <person name="Getino M."/>
            <person name="Pursley I."/>
            <person name="Horton D.L."/>
            <person name="Alikhan N.F."/>
            <person name="Baker D."/>
            <person name="Gharbi K."/>
            <person name="Hall N."/>
            <person name="Watson M."/>
            <person name="Adriaenssens E.M."/>
            <person name="Foster-Nyarko E."/>
            <person name="Jarju S."/>
            <person name="Secka A."/>
            <person name="Antonio M."/>
            <person name="Oren A."/>
            <person name="Chaudhuri R.R."/>
            <person name="La Ragione R."/>
            <person name="Hildebrand F."/>
            <person name="Pallen M.J."/>
        </authorList>
    </citation>
    <scope>NUCLEOTIDE SEQUENCE</scope>
    <source>
        <strain evidence="1">CHK186-16707</strain>
    </source>
</reference>
<sequence length="129" mass="14552">MCDAFSTIEPATALAELLVLLTLADHPVDEQDIDLCERTLKELRQADPHFARLLAPLSRLRFIEALGHLHAMDPLEVVRQKHARDLGKALTFLSPRHKARLRQTLEAFLDAQPSKGGMALYRVFLSRMA</sequence>
<protein>
    <submittedName>
        <fullName evidence="1">Uncharacterized protein</fullName>
    </submittedName>
</protein>
<dbReference type="Proteomes" id="UP000824225">
    <property type="component" value="Unassembled WGS sequence"/>
</dbReference>
<accession>A0A9D2HC68</accession>
<reference evidence="1" key="2">
    <citation type="submission" date="2021-04" db="EMBL/GenBank/DDBJ databases">
        <authorList>
            <person name="Gilroy R."/>
        </authorList>
    </citation>
    <scope>NUCLEOTIDE SEQUENCE</scope>
    <source>
        <strain evidence="1">CHK186-16707</strain>
    </source>
</reference>
<evidence type="ECO:0000313" key="2">
    <source>
        <dbReference type="Proteomes" id="UP000824225"/>
    </source>
</evidence>
<dbReference type="EMBL" id="DXAN01000016">
    <property type="protein sequence ID" value="HJA08528.1"/>
    <property type="molecule type" value="Genomic_DNA"/>
</dbReference>
<evidence type="ECO:0000313" key="1">
    <source>
        <dbReference type="EMBL" id="HJA08528.1"/>
    </source>
</evidence>
<name>A0A9D2HC68_9BACT</name>